<name>A0ACB8FKC2_9SAUR</name>
<gene>
    <name evidence="1" type="ORF">K3G42_031245</name>
</gene>
<evidence type="ECO:0000313" key="1">
    <source>
        <dbReference type="EMBL" id="KAH8005796.1"/>
    </source>
</evidence>
<dbReference type="Proteomes" id="UP000827872">
    <property type="component" value="Linkage Group LG04"/>
</dbReference>
<protein>
    <submittedName>
        <fullName evidence="1">Uncharacterized protein</fullName>
    </submittedName>
</protein>
<sequence length="247" mass="27696">MDSPGLDLLGPWVTFVLLTSVVLAVLWHLGGSGKTPLNLPPGPPPLPFIGNLHLINFRRQDQSFMKLAEKYGPVFTVHFGSQKAVVLTGYKAVKEALQSNADEFVDRPAIPIFVQIQNGNGVFFSSGEKWRISRRFTMSSMRDLGMGKKLIEGRILEELHYLTEMVNSFKGEPFELQSFNTAPTNITFAILFGERFDYDDPTFVTLLRLINEVMTLLGDPFLHLATSKSSSTFDADEIVWLSLLLLR</sequence>
<proteinExistence type="predicted"/>
<accession>A0ACB8FKC2</accession>
<dbReference type="EMBL" id="CM037617">
    <property type="protein sequence ID" value="KAH8005796.1"/>
    <property type="molecule type" value="Genomic_DNA"/>
</dbReference>
<evidence type="ECO:0000313" key="2">
    <source>
        <dbReference type="Proteomes" id="UP000827872"/>
    </source>
</evidence>
<keyword evidence="2" id="KW-1185">Reference proteome</keyword>
<organism evidence="1 2">
    <name type="scientific">Sphaerodactylus townsendi</name>
    <dbReference type="NCBI Taxonomy" id="933632"/>
    <lineage>
        <taxon>Eukaryota</taxon>
        <taxon>Metazoa</taxon>
        <taxon>Chordata</taxon>
        <taxon>Craniata</taxon>
        <taxon>Vertebrata</taxon>
        <taxon>Euteleostomi</taxon>
        <taxon>Lepidosauria</taxon>
        <taxon>Squamata</taxon>
        <taxon>Bifurcata</taxon>
        <taxon>Gekkota</taxon>
        <taxon>Sphaerodactylidae</taxon>
        <taxon>Sphaerodactylus</taxon>
    </lineage>
</organism>
<reference evidence="1" key="1">
    <citation type="submission" date="2021-08" db="EMBL/GenBank/DDBJ databases">
        <title>The first chromosome-level gecko genome reveals the dynamic sex chromosomes of Neotropical dwarf geckos (Sphaerodactylidae: Sphaerodactylus).</title>
        <authorList>
            <person name="Pinto B.J."/>
            <person name="Keating S.E."/>
            <person name="Gamble T."/>
        </authorList>
    </citation>
    <scope>NUCLEOTIDE SEQUENCE</scope>
    <source>
        <strain evidence="1">TG3544</strain>
    </source>
</reference>
<comment type="caution">
    <text evidence="1">The sequence shown here is derived from an EMBL/GenBank/DDBJ whole genome shotgun (WGS) entry which is preliminary data.</text>
</comment>